<dbReference type="GO" id="GO:0016301">
    <property type="term" value="F:kinase activity"/>
    <property type="evidence" value="ECO:0007669"/>
    <property type="project" value="UniProtKB-KW"/>
</dbReference>
<name>A0A6J4N2F3_9ACTN</name>
<organism evidence="6">
    <name type="scientific">uncultured Nocardioides sp</name>
    <dbReference type="NCBI Taxonomy" id="198441"/>
    <lineage>
        <taxon>Bacteria</taxon>
        <taxon>Bacillati</taxon>
        <taxon>Actinomycetota</taxon>
        <taxon>Actinomycetes</taxon>
        <taxon>Propionibacteriales</taxon>
        <taxon>Nocardioidaceae</taxon>
        <taxon>Nocardioides</taxon>
        <taxon>environmental samples</taxon>
    </lineage>
</organism>
<protein>
    <recommendedName>
        <fullName evidence="5">ANTAR domain-containing protein</fullName>
    </recommendedName>
</protein>
<dbReference type="PROSITE" id="PS50921">
    <property type="entry name" value="ANTAR"/>
    <property type="match status" value="1"/>
</dbReference>
<feature type="domain" description="ANTAR" evidence="5">
    <location>
        <begin position="167"/>
        <end position="228"/>
    </location>
</feature>
<dbReference type="Gene3D" id="3.30.450.40">
    <property type="match status" value="1"/>
</dbReference>
<dbReference type="InterPro" id="IPR005561">
    <property type="entry name" value="ANTAR"/>
</dbReference>
<dbReference type="AlphaFoldDB" id="A0A6J4N2F3"/>
<dbReference type="SUPFAM" id="SSF55781">
    <property type="entry name" value="GAF domain-like"/>
    <property type="match status" value="1"/>
</dbReference>
<dbReference type="PIRSF" id="PIRSF036625">
    <property type="entry name" value="GAF_ANTAR"/>
    <property type="match status" value="1"/>
</dbReference>
<keyword evidence="2" id="KW-0418">Kinase</keyword>
<reference evidence="6" key="1">
    <citation type="submission" date="2020-02" db="EMBL/GenBank/DDBJ databases">
        <authorList>
            <person name="Meier V. D."/>
        </authorList>
    </citation>
    <scope>NUCLEOTIDE SEQUENCE</scope>
    <source>
        <strain evidence="6">AVDCRST_MAG60</strain>
    </source>
</reference>
<dbReference type="Pfam" id="PF13185">
    <property type="entry name" value="GAF_2"/>
    <property type="match status" value="1"/>
</dbReference>
<keyword evidence="4" id="KW-0804">Transcription</keyword>
<sequence>MIATEQLAAVFVEVADTLVDDFDVVEFMQMLTARSTEMLDVTAAGVLLADHRGHLRLMAASDERTEMLELFQIQSHEGPCQDCFDTGTPVSVPDLSAAGDRWPKFAAHAAAAGFGALHAFPMRLRGEVIGALNLFSARAGEMSTLDKAVVQALADVATVALLQERTIRRAEVLTEQLQGALNSRIAIEQAKGALAQIHGCSTDDAFAMMRSYARARGRQLTEVATQVTTDPSSISDLTTPRRSV</sequence>
<keyword evidence="1" id="KW-0808">Transferase</keyword>
<dbReference type="SMART" id="SM00065">
    <property type="entry name" value="GAF"/>
    <property type="match status" value="1"/>
</dbReference>
<dbReference type="InterPro" id="IPR036388">
    <property type="entry name" value="WH-like_DNA-bd_sf"/>
</dbReference>
<evidence type="ECO:0000256" key="2">
    <source>
        <dbReference type="ARBA" id="ARBA00022777"/>
    </source>
</evidence>
<dbReference type="Gene3D" id="1.10.10.10">
    <property type="entry name" value="Winged helix-like DNA-binding domain superfamily/Winged helix DNA-binding domain"/>
    <property type="match status" value="1"/>
</dbReference>
<dbReference type="Pfam" id="PF03861">
    <property type="entry name" value="ANTAR"/>
    <property type="match status" value="1"/>
</dbReference>
<dbReference type="InterPro" id="IPR029016">
    <property type="entry name" value="GAF-like_dom_sf"/>
</dbReference>
<evidence type="ECO:0000259" key="5">
    <source>
        <dbReference type="PROSITE" id="PS50921"/>
    </source>
</evidence>
<dbReference type="GO" id="GO:0003723">
    <property type="term" value="F:RNA binding"/>
    <property type="evidence" value="ECO:0007669"/>
    <property type="project" value="InterPro"/>
</dbReference>
<proteinExistence type="predicted"/>
<evidence type="ECO:0000313" key="6">
    <source>
        <dbReference type="EMBL" id="CAA9372332.1"/>
    </source>
</evidence>
<dbReference type="SUPFAM" id="SSF52172">
    <property type="entry name" value="CheY-like"/>
    <property type="match status" value="1"/>
</dbReference>
<evidence type="ECO:0000256" key="1">
    <source>
        <dbReference type="ARBA" id="ARBA00022679"/>
    </source>
</evidence>
<accession>A0A6J4N2F3</accession>
<evidence type="ECO:0000256" key="4">
    <source>
        <dbReference type="ARBA" id="ARBA00023163"/>
    </source>
</evidence>
<keyword evidence="3" id="KW-0805">Transcription regulation</keyword>
<evidence type="ECO:0000256" key="3">
    <source>
        <dbReference type="ARBA" id="ARBA00023015"/>
    </source>
</evidence>
<dbReference type="InterPro" id="IPR012074">
    <property type="entry name" value="GAF_ANTAR"/>
</dbReference>
<dbReference type="InterPro" id="IPR003018">
    <property type="entry name" value="GAF"/>
</dbReference>
<dbReference type="SMART" id="SM01012">
    <property type="entry name" value="ANTAR"/>
    <property type="match status" value="1"/>
</dbReference>
<dbReference type="InterPro" id="IPR011006">
    <property type="entry name" value="CheY-like_superfamily"/>
</dbReference>
<dbReference type="EMBL" id="CADCUN010000017">
    <property type="protein sequence ID" value="CAA9372332.1"/>
    <property type="molecule type" value="Genomic_DNA"/>
</dbReference>
<gene>
    <name evidence="6" type="ORF">AVDCRST_MAG60-128</name>
</gene>